<dbReference type="EMBL" id="KB468124">
    <property type="protein sequence ID" value="PCH41923.1"/>
    <property type="molecule type" value="Genomic_DNA"/>
</dbReference>
<dbReference type="PANTHER" id="PTHR46400:SF5">
    <property type="entry name" value="RING-TYPE DOMAIN-CONTAINING PROTEIN"/>
    <property type="match status" value="1"/>
</dbReference>
<dbReference type="PROSITE" id="PS50089">
    <property type="entry name" value="ZF_RING_2"/>
    <property type="match status" value="1"/>
</dbReference>
<evidence type="ECO:0000313" key="3">
    <source>
        <dbReference type="EMBL" id="PCH41923.1"/>
    </source>
</evidence>
<feature type="non-terminal residue" evidence="3">
    <location>
        <position position="1"/>
    </location>
</feature>
<feature type="domain" description="RING-type" evidence="2">
    <location>
        <begin position="54"/>
        <end position="82"/>
    </location>
</feature>
<dbReference type="PANTHER" id="PTHR46400">
    <property type="entry name" value="RING/U-BOX SUPERFAMILY PROTEIN"/>
    <property type="match status" value="1"/>
</dbReference>
<dbReference type="STRING" id="742152.A0A2H3JPT4"/>
<dbReference type="GO" id="GO:0016567">
    <property type="term" value="P:protein ubiquitination"/>
    <property type="evidence" value="ECO:0007669"/>
    <property type="project" value="InterPro"/>
</dbReference>
<dbReference type="GO" id="GO:0004842">
    <property type="term" value="F:ubiquitin-protein transferase activity"/>
    <property type="evidence" value="ECO:0007669"/>
    <property type="project" value="InterPro"/>
</dbReference>
<evidence type="ECO:0000259" key="2">
    <source>
        <dbReference type="PROSITE" id="PS50089"/>
    </source>
</evidence>
<accession>A0A2H3JPT4</accession>
<dbReference type="Gene3D" id="3.30.40.10">
    <property type="entry name" value="Zinc/RING finger domain, C3HC4 (zinc finger)"/>
    <property type="match status" value="1"/>
</dbReference>
<dbReference type="GO" id="GO:0046621">
    <property type="term" value="P:negative regulation of organ growth"/>
    <property type="evidence" value="ECO:0007669"/>
    <property type="project" value="InterPro"/>
</dbReference>
<gene>
    <name evidence="3" type="ORF">WOLCODRAFT_72346</name>
</gene>
<dbReference type="AlphaFoldDB" id="A0A2H3JPT4"/>
<dbReference type="InterPro" id="IPR001841">
    <property type="entry name" value="Znf_RING"/>
</dbReference>
<dbReference type="InterPro" id="IPR033276">
    <property type="entry name" value="BB"/>
</dbReference>
<keyword evidence="1" id="KW-0863">Zinc-finger</keyword>
<proteinExistence type="predicted"/>
<evidence type="ECO:0000313" key="4">
    <source>
        <dbReference type="Proteomes" id="UP000218811"/>
    </source>
</evidence>
<keyword evidence="1" id="KW-0479">Metal-binding</keyword>
<reference evidence="3 4" key="1">
    <citation type="journal article" date="2012" name="Science">
        <title>The Paleozoic origin of enzymatic lignin decomposition reconstructed from 31 fungal genomes.</title>
        <authorList>
            <person name="Floudas D."/>
            <person name="Binder M."/>
            <person name="Riley R."/>
            <person name="Barry K."/>
            <person name="Blanchette R.A."/>
            <person name="Henrissat B."/>
            <person name="Martinez A.T."/>
            <person name="Otillar R."/>
            <person name="Spatafora J.W."/>
            <person name="Yadav J.S."/>
            <person name="Aerts A."/>
            <person name="Benoit I."/>
            <person name="Boyd A."/>
            <person name="Carlson A."/>
            <person name="Copeland A."/>
            <person name="Coutinho P.M."/>
            <person name="de Vries R.P."/>
            <person name="Ferreira P."/>
            <person name="Findley K."/>
            <person name="Foster B."/>
            <person name="Gaskell J."/>
            <person name="Glotzer D."/>
            <person name="Gorecki P."/>
            <person name="Heitman J."/>
            <person name="Hesse C."/>
            <person name="Hori C."/>
            <person name="Igarashi K."/>
            <person name="Jurgens J.A."/>
            <person name="Kallen N."/>
            <person name="Kersten P."/>
            <person name="Kohler A."/>
            <person name="Kuees U."/>
            <person name="Kumar T.K.A."/>
            <person name="Kuo A."/>
            <person name="LaButti K."/>
            <person name="Larrondo L.F."/>
            <person name="Lindquist E."/>
            <person name="Ling A."/>
            <person name="Lombard V."/>
            <person name="Lucas S."/>
            <person name="Lundell T."/>
            <person name="Martin R."/>
            <person name="McLaughlin D.J."/>
            <person name="Morgenstern I."/>
            <person name="Morin E."/>
            <person name="Murat C."/>
            <person name="Nagy L.G."/>
            <person name="Nolan M."/>
            <person name="Ohm R.A."/>
            <person name="Patyshakuliyeva A."/>
            <person name="Rokas A."/>
            <person name="Ruiz-Duenas F.J."/>
            <person name="Sabat G."/>
            <person name="Salamov A."/>
            <person name="Samejima M."/>
            <person name="Schmutz J."/>
            <person name="Slot J.C."/>
            <person name="St John F."/>
            <person name="Stenlid J."/>
            <person name="Sun H."/>
            <person name="Sun S."/>
            <person name="Syed K."/>
            <person name="Tsang A."/>
            <person name="Wiebenga A."/>
            <person name="Young D."/>
            <person name="Pisabarro A."/>
            <person name="Eastwood D.C."/>
            <person name="Martin F."/>
            <person name="Cullen D."/>
            <person name="Grigoriev I.V."/>
            <person name="Hibbett D.S."/>
        </authorList>
    </citation>
    <scope>NUCLEOTIDE SEQUENCE [LARGE SCALE GENOMIC DNA]</scope>
    <source>
        <strain evidence="3 4">MD-104</strain>
    </source>
</reference>
<dbReference type="SUPFAM" id="SSF57850">
    <property type="entry name" value="RING/U-box"/>
    <property type="match status" value="1"/>
</dbReference>
<dbReference type="InterPro" id="IPR013083">
    <property type="entry name" value="Znf_RING/FYVE/PHD"/>
</dbReference>
<name>A0A2H3JPT4_WOLCO</name>
<evidence type="ECO:0000256" key="1">
    <source>
        <dbReference type="PROSITE-ProRule" id="PRU00175"/>
    </source>
</evidence>
<dbReference type="OMA" id="HYECLEV"/>
<dbReference type="OrthoDB" id="8062037at2759"/>
<dbReference type="Pfam" id="PF17123">
    <property type="entry name" value="zf-RING_11"/>
    <property type="match status" value="1"/>
</dbReference>
<dbReference type="GO" id="GO:0008270">
    <property type="term" value="F:zinc ion binding"/>
    <property type="evidence" value="ECO:0007669"/>
    <property type="project" value="UniProtKB-KW"/>
</dbReference>
<keyword evidence="1" id="KW-0862">Zinc</keyword>
<protein>
    <recommendedName>
        <fullName evidence="2">RING-type domain-containing protein</fullName>
    </recommendedName>
</protein>
<organism evidence="3 4">
    <name type="scientific">Wolfiporia cocos (strain MD-104)</name>
    <name type="common">Brown rot fungus</name>
    <dbReference type="NCBI Taxonomy" id="742152"/>
    <lineage>
        <taxon>Eukaryota</taxon>
        <taxon>Fungi</taxon>
        <taxon>Dikarya</taxon>
        <taxon>Basidiomycota</taxon>
        <taxon>Agaricomycotina</taxon>
        <taxon>Agaricomycetes</taxon>
        <taxon>Polyporales</taxon>
        <taxon>Phaeolaceae</taxon>
        <taxon>Wolfiporia</taxon>
    </lineage>
</organism>
<sequence length="86" mass="9999">QRDEDFDASYEGLLLLTSFIGEGRPRGLPEHIISSLPRGTYREWARPGETEERCPICLEDYQPADPVLKVTECSHWFHYECLEVFP</sequence>
<keyword evidence="4" id="KW-1185">Reference proteome</keyword>
<dbReference type="Proteomes" id="UP000218811">
    <property type="component" value="Unassembled WGS sequence"/>
</dbReference>